<keyword evidence="4" id="KW-1185">Reference proteome</keyword>
<feature type="region of interest" description="Disordered" evidence="2">
    <location>
        <begin position="68"/>
        <end position="88"/>
    </location>
</feature>
<dbReference type="SUPFAM" id="SSF46955">
    <property type="entry name" value="Putative DNA-binding domain"/>
    <property type="match status" value="1"/>
</dbReference>
<organism evidence="3 4">
    <name type="scientific">Desulfobulbus propionicus (strain ATCC 33891 / DSM 2032 / VKM B-1956 / 1pr3)</name>
    <dbReference type="NCBI Taxonomy" id="577650"/>
    <lineage>
        <taxon>Bacteria</taxon>
        <taxon>Pseudomonadati</taxon>
        <taxon>Thermodesulfobacteriota</taxon>
        <taxon>Desulfobulbia</taxon>
        <taxon>Desulfobulbales</taxon>
        <taxon>Desulfobulbaceae</taxon>
        <taxon>Desulfobulbus</taxon>
    </lineage>
</organism>
<evidence type="ECO:0008006" key="5">
    <source>
        <dbReference type="Google" id="ProtNLM"/>
    </source>
</evidence>
<evidence type="ECO:0000256" key="2">
    <source>
        <dbReference type="SAM" id="MobiDB-lite"/>
    </source>
</evidence>
<keyword evidence="1" id="KW-0175">Coiled coil</keyword>
<dbReference type="EMBL" id="CP002364">
    <property type="protein sequence ID" value="ADW19163.1"/>
    <property type="molecule type" value="Genomic_DNA"/>
</dbReference>
<protein>
    <recommendedName>
        <fullName evidence="5">Helix-turn-helix domain-containing protein</fullName>
    </recommendedName>
</protein>
<dbReference type="RefSeq" id="WP_015725688.1">
    <property type="nucleotide sequence ID" value="NC_014972.1"/>
</dbReference>
<dbReference type="InterPro" id="IPR036388">
    <property type="entry name" value="WH-like_DNA-bd_sf"/>
</dbReference>
<name>A0A7U3YPR8_DESPD</name>
<evidence type="ECO:0000256" key="1">
    <source>
        <dbReference type="SAM" id="Coils"/>
    </source>
</evidence>
<sequence length="272" mass="30437">MSDNDYMVTQKEAADFLNVSTKSISRYRKRGLPYKLVLNPVTGKQEVRFRYADLERWDEGRQLLAAYPRDGEEPAAARAGAPTKPTEPGSDFLQDLLLAYKDQIELLREQLEDMREQLARRDRQIDDLMRLMVGLQLEYKPLQPATQNAAEADEAAASAPLQVTQGTDELYQVIELPLQLDPRRGPMPHAGQEPETPPPADGKKRFSREQLSASIGRLRQKGKSYEEIARGLNRINVATLSGLLQWTAYEVQTLLPPLVATPSQEPLAGNGG</sequence>
<accession>A0A7U3YPR8</accession>
<reference evidence="3 4" key="1">
    <citation type="journal article" date="2011" name="Stand. Genomic Sci.">
        <title>Complete genome sequence of Desulfobulbus propionicus type strain (1pr3).</title>
        <authorList>
            <person name="Pagani I."/>
            <person name="Lapidus A."/>
            <person name="Nolan M."/>
            <person name="Lucas S."/>
            <person name="Hammon N."/>
            <person name="Deshpande S."/>
            <person name="Cheng J.F."/>
            <person name="Chertkov O."/>
            <person name="Davenport K."/>
            <person name="Tapia R."/>
            <person name="Han C."/>
            <person name="Goodwin L."/>
            <person name="Pitluck S."/>
            <person name="Liolios K."/>
            <person name="Mavromatis K."/>
            <person name="Ivanova N."/>
            <person name="Mikhailova N."/>
            <person name="Pati A."/>
            <person name="Chen A."/>
            <person name="Palaniappan K."/>
            <person name="Land M."/>
            <person name="Hauser L."/>
            <person name="Chang Y.J."/>
            <person name="Jeffries C.D."/>
            <person name="Detter J.C."/>
            <person name="Brambilla E."/>
            <person name="Kannan K.P."/>
            <person name="Djao O.D."/>
            <person name="Rohde M."/>
            <person name="Pukall R."/>
            <person name="Spring S."/>
            <person name="Goker M."/>
            <person name="Sikorski J."/>
            <person name="Woyke T."/>
            <person name="Bristow J."/>
            <person name="Eisen J.A."/>
            <person name="Markowitz V."/>
            <person name="Hugenholtz P."/>
            <person name="Kyrpides N.C."/>
            <person name="Klenk H.P."/>
        </authorList>
    </citation>
    <scope>NUCLEOTIDE SEQUENCE [LARGE SCALE GENOMIC DNA]</scope>
    <source>
        <strain evidence="4">ATCC 33891 / DSM 2032 / 1pr3</strain>
    </source>
</reference>
<feature type="coiled-coil region" evidence="1">
    <location>
        <begin position="90"/>
        <end position="131"/>
    </location>
</feature>
<dbReference type="Proteomes" id="UP000006365">
    <property type="component" value="Chromosome"/>
</dbReference>
<dbReference type="AlphaFoldDB" id="A0A7U3YPR8"/>
<dbReference type="Gene3D" id="1.10.10.10">
    <property type="entry name" value="Winged helix-like DNA-binding domain superfamily/Winged helix DNA-binding domain"/>
    <property type="match status" value="1"/>
</dbReference>
<evidence type="ECO:0000313" key="4">
    <source>
        <dbReference type="Proteomes" id="UP000006365"/>
    </source>
</evidence>
<evidence type="ECO:0000313" key="3">
    <source>
        <dbReference type="EMBL" id="ADW19163.1"/>
    </source>
</evidence>
<dbReference type="KEGG" id="dpr:Despr_3030"/>
<feature type="region of interest" description="Disordered" evidence="2">
    <location>
        <begin position="181"/>
        <end position="208"/>
    </location>
</feature>
<proteinExistence type="predicted"/>
<dbReference type="InterPro" id="IPR009061">
    <property type="entry name" value="DNA-bd_dom_put_sf"/>
</dbReference>
<gene>
    <name evidence="3" type="ordered locus">Despr_3030</name>
</gene>